<dbReference type="EMBL" id="JACGWK010001161">
    <property type="protein sequence ID" value="KAL0292591.1"/>
    <property type="molecule type" value="Genomic_DNA"/>
</dbReference>
<dbReference type="InterPro" id="IPR021109">
    <property type="entry name" value="Peptidase_aspartic_dom_sf"/>
</dbReference>
<reference evidence="1" key="1">
    <citation type="submission" date="2020-06" db="EMBL/GenBank/DDBJ databases">
        <authorList>
            <person name="Li T."/>
            <person name="Hu X."/>
            <person name="Zhang T."/>
            <person name="Song X."/>
            <person name="Zhang H."/>
            <person name="Dai N."/>
            <person name="Sheng W."/>
            <person name="Hou X."/>
            <person name="Wei L."/>
        </authorList>
    </citation>
    <scope>NUCLEOTIDE SEQUENCE</scope>
    <source>
        <strain evidence="1">G01</strain>
        <tissue evidence="1">Leaf</tissue>
    </source>
</reference>
<evidence type="ECO:0008006" key="2">
    <source>
        <dbReference type="Google" id="ProtNLM"/>
    </source>
</evidence>
<proteinExistence type="predicted"/>
<accession>A0AAW2JDA7</accession>
<dbReference type="InterPro" id="IPR032567">
    <property type="entry name" value="RTL1-rel"/>
</dbReference>
<dbReference type="Pfam" id="PF08284">
    <property type="entry name" value="RVP_2"/>
    <property type="match status" value="1"/>
</dbReference>
<dbReference type="Gene3D" id="2.40.70.10">
    <property type="entry name" value="Acid Proteases"/>
    <property type="match status" value="1"/>
</dbReference>
<reference evidence="1" key="2">
    <citation type="journal article" date="2024" name="Plant">
        <title>Genomic evolution and insights into agronomic trait innovations of Sesamum species.</title>
        <authorList>
            <person name="Miao H."/>
            <person name="Wang L."/>
            <person name="Qu L."/>
            <person name="Liu H."/>
            <person name="Sun Y."/>
            <person name="Le M."/>
            <person name="Wang Q."/>
            <person name="Wei S."/>
            <person name="Zheng Y."/>
            <person name="Lin W."/>
            <person name="Duan Y."/>
            <person name="Cao H."/>
            <person name="Xiong S."/>
            <person name="Wang X."/>
            <person name="Wei L."/>
            <person name="Li C."/>
            <person name="Ma Q."/>
            <person name="Ju M."/>
            <person name="Zhao R."/>
            <person name="Li G."/>
            <person name="Mu C."/>
            <person name="Tian Q."/>
            <person name="Mei H."/>
            <person name="Zhang T."/>
            <person name="Gao T."/>
            <person name="Zhang H."/>
        </authorList>
    </citation>
    <scope>NUCLEOTIDE SEQUENCE</scope>
    <source>
        <strain evidence="1">G01</strain>
    </source>
</reference>
<dbReference type="PANTHER" id="PTHR15503:SF45">
    <property type="entry name" value="RNA-DIRECTED DNA POLYMERASE HOMOLOG"/>
    <property type="match status" value="1"/>
</dbReference>
<dbReference type="CDD" id="cd00303">
    <property type="entry name" value="retropepsin_like"/>
    <property type="match status" value="1"/>
</dbReference>
<gene>
    <name evidence="1" type="ORF">Sangu_3253000</name>
</gene>
<protein>
    <recommendedName>
        <fullName evidence="2">Gag-pol polyprotein</fullName>
    </recommendedName>
</protein>
<comment type="caution">
    <text evidence="1">The sequence shown here is derived from an EMBL/GenBank/DDBJ whole genome shotgun (WGS) entry which is preliminary data.</text>
</comment>
<dbReference type="AlphaFoldDB" id="A0AAW2JDA7"/>
<organism evidence="1">
    <name type="scientific">Sesamum angustifolium</name>
    <dbReference type="NCBI Taxonomy" id="2727405"/>
    <lineage>
        <taxon>Eukaryota</taxon>
        <taxon>Viridiplantae</taxon>
        <taxon>Streptophyta</taxon>
        <taxon>Embryophyta</taxon>
        <taxon>Tracheophyta</taxon>
        <taxon>Spermatophyta</taxon>
        <taxon>Magnoliopsida</taxon>
        <taxon>eudicotyledons</taxon>
        <taxon>Gunneridae</taxon>
        <taxon>Pentapetalae</taxon>
        <taxon>asterids</taxon>
        <taxon>lamiids</taxon>
        <taxon>Lamiales</taxon>
        <taxon>Pedaliaceae</taxon>
        <taxon>Sesamum</taxon>
    </lineage>
</organism>
<name>A0AAW2JDA7_9LAMI</name>
<sequence>EVSTDELRRDRFESYGVLLEAALRAEETSLERSSTAAKRKKFIGNLNPIPGQSGAVSFRSSGLQRGWYRGRGMGQTSRSPLVSSGRGGLTRSNLGEDRVQLDHSVGRSIPSCANCGSTCSFISHDFASSVHTSIESLGHDLCVSMPDGGVILVNTVVRSCSIIVEGVTLYADLVVINLRELDVIFGMDWLSCNHTLVGCPTKDVAVEVSGQMRTVIMGERKVMPNCLISIVTAFNLIKEGCEAYLSSVHDVAKVSVGVSDVLVVREFPDVFSKELPGLPPHREVDFEIETIPGVAPVSIAPYRMART</sequence>
<feature type="non-terminal residue" evidence="1">
    <location>
        <position position="1"/>
    </location>
</feature>
<evidence type="ECO:0000313" key="1">
    <source>
        <dbReference type="EMBL" id="KAL0292591.1"/>
    </source>
</evidence>
<dbReference type="PANTHER" id="PTHR15503">
    <property type="entry name" value="LDOC1 RELATED"/>
    <property type="match status" value="1"/>
</dbReference>